<evidence type="ECO:0000256" key="3">
    <source>
        <dbReference type="ARBA" id="ARBA00022722"/>
    </source>
</evidence>
<dbReference type="InterPro" id="IPR003761">
    <property type="entry name" value="Exonuc_VII_S"/>
</dbReference>
<dbReference type="PANTHER" id="PTHR34137">
    <property type="entry name" value="EXODEOXYRIBONUCLEASE 7 SMALL SUBUNIT"/>
    <property type="match status" value="1"/>
</dbReference>
<keyword evidence="2 6" id="KW-0963">Cytoplasm</keyword>
<evidence type="ECO:0000313" key="7">
    <source>
        <dbReference type="EMBL" id="KPL51844.1"/>
    </source>
</evidence>
<comment type="similarity">
    <text evidence="1 6">Belongs to the XseB family.</text>
</comment>
<dbReference type="NCBIfam" id="TIGR01280">
    <property type="entry name" value="xseB"/>
    <property type="match status" value="1"/>
</dbReference>
<sequence>MTKAAAETAAAKDAAKGAAAVQSLSFEQALAELEGLVTKLERGDVPLEESIAAYERGEALKAHCSRLLSAAEARVEKIRLGTDGKPAGLDPLDVE</sequence>
<dbReference type="GO" id="GO:0005829">
    <property type="term" value="C:cytosol"/>
    <property type="evidence" value="ECO:0007669"/>
    <property type="project" value="TreeGrafter"/>
</dbReference>
<gene>
    <name evidence="6" type="primary">xseB</name>
    <name evidence="7" type="ORF">ABB55_06040</name>
</gene>
<dbReference type="Gene3D" id="1.10.287.1040">
    <property type="entry name" value="Exonuclease VII, small subunit"/>
    <property type="match status" value="1"/>
</dbReference>
<protein>
    <recommendedName>
        <fullName evidence="6">Exodeoxyribonuclease 7 small subunit</fullName>
        <ecNumber evidence="6">3.1.11.6</ecNumber>
    </recommendedName>
    <alternativeName>
        <fullName evidence="6">Exodeoxyribonuclease VII small subunit</fullName>
        <shortName evidence="6">Exonuclease VII small subunit</shortName>
    </alternativeName>
</protein>
<dbReference type="AlphaFoldDB" id="A0A0P6W139"/>
<evidence type="ECO:0000256" key="5">
    <source>
        <dbReference type="ARBA" id="ARBA00022839"/>
    </source>
</evidence>
<dbReference type="PANTHER" id="PTHR34137:SF1">
    <property type="entry name" value="EXODEOXYRIBONUCLEASE 7 SMALL SUBUNIT"/>
    <property type="match status" value="1"/>
</dbReference>
<dbReference type="GO" id="GO:0008855">
    <property type="term" value="F:exodeoxyribonuclease VII activity"/>
    <property type="evidence" value="ECO:0007669"/>
    <property type="project" value="UniProtKB-UniRule"/>
</dbReference>
<dbReference type="EC" id="3.1.11.6" evidence="6"/>
<name>A0A0P6W139_9HYPH</name>
<comment type="subunit">
    <text evidence="6">Heterooligomer composed of large and small subunits.</text>
</comment>
<dbReference type="Proteomes" id="UP000048984">
    <property type="component" value="Unassembled WGS sequence"/>
</dbReference>
<dbReference type="NCBIfam" id="NF002139">
    <property type="entry name" value="PRK00977.1-3"/>
    <property type="match status" value="1"/>
</dbReference>
<reference evidence="7 8" key="1">
    <citation type="submission" date="2015-09" db="EMBL/GenBank/DDBJ databases">
        <authorList>
            <person name="Jackson K.R."/>
            <person name="Lunt B.L."/>
            <person name="Fisher J.N.B."/>
            <person name="Gardner A.V."/>
            <person name="Bailey M.E."/>
            <person name="Deus L.M."/>
            <person name="Earl A.S."/>
            <person name="Gibby P.D."/>
            <person name="Hartmann K.A."/>
            <person name="Liu J.E."/>
            <person name="Manci A.M."/>
            <person name="Nielsen D.A."/>
            <person name="Solomon M.B."/>
            <person name="Breakwell D.P."/>
            <person name="Burnett S.H."/>
            <person name="Grose J.H."/>
        </authorList>
    </citation>
    <scope>NUCLEOTIDE SEQUENCE [LARGE SCALE GENOMIC DNA]</scope>
    <source>
        <strain evidence="7 8">16</strain>
    </source>
</reference>
<accession>A0A0P6W139</accession>
<evidence type="ECO:0000256" key="6">
    <source>
        <dbReference type="HAMAP-Rule" id="MF_00337"/>
    </source>
</evidence>
<evidence type="ECO:0000256" key="1">
    <source>
        <dbReference type="ARBA" id="ARBA00009998"/>
    </source>
</evidence>
<dbReference type="SUPFAM" id="SSF116842">
    <property type="entry name" value="XseB-like"/>
    <property type="match status" value="1"/>
</dbReference>
<dbReference type="RefSeq" id="WP_054358007.1">
    <property type="nucleotide sequence ID" value="NZ_LJYW01000001.1"/>
</dbReference>
<keyword evidence="5 6" id="KW-0269">Exonuclease</keyword>
<evidence type="ECO:0000313" key="8">
    <source>
        <dbReference type="Proteomes" id="UP000048984"/>
    </source>
</evidence>
<comment type="caution">
    <text evidence="7">The sequence shown here is derived from an EMBL/GenBank/DDBJ whole genome shotgun (WGS) entry which is preliminary data.</text>
</comment>
<keyword evidence="8" id="KW-1185">Reference proteome</keyword>
<evidence type="ECO:0000256" key="2">
    <source>
        <dbReference type="ARBA" id="ARBA00022490"/>
    </source>
</evidence>
<dbReference type="GO" id="GO:0009318">
    <property type="term" value="C:exodeoxyribonuclease VII complex"/>
    <property type="evidence" value="ECO:0007669"/>
    <property type="project" value="UniProtKB-UniRule"/>
</dbReference>
<dbReference type="STRING" id="665126.ABB55_06040"/>
<comment type="catalytic activity">
    <reaction evidence="6">
        <text>Exonucleolytic cleavage in either 5'- to 3'- or 3'- to 5'-direction to yield nucleoside 5'-phosphates.</text>
        <dbReference type="EC" id="3.1.11.6"/>
    </reaction>
</comment>
<dbReference type="Pfam" id="PF02609">
    <property type="entry name" value="Exonuc_VII_S"/>
    <property type="match status" value="1"/>
</dbReference>
<dbReference type="HAMAP" id="MF_00337">
    <property type="entry name" value="Exonuc_7_S"/>
    <property type="match status" value="1"/>
</dbReference>
<comment type="function">
    <text evidence="6">Bidirectionally degrades single-stranded DNA into large acid-insoluble oligonucleotides, which are then degraded further into small acid-soluble oligonucleotides.</text>
</comment>
<organism evidence="7 8">
    <name type="scientific">Prosthecodimorpha hirschii</name>
    <dbReference type="NCBI Taxonomy" id="665126"/>
    <lineage>
        <taxon>Bacteria</taxon>
        <taxon>Pseudomonadati</taxon>
        <taxon>Pseudomonadota</taxon>
        <taxon>Alphaproteobacteria</taxon>
        <taxon>Hyphomicrobiales</taxon>
        <taxon>Ancalomicrobiaceae</taxon>
        <taxon>Prosthecodimorpha</taxon>
    </lineage>
</organism>
<comment type="subcellular location">
    <subcellularLocation>
        <location evidence="6">Cytoplasm</location>
    </subcellularLocation>
</comment>
<dbReference type="EMBL" id="LJYW01000001">
    <property type="protein sequence ID" value="KPL51844.1"/>
    <property type="molecule type" value="Genomic_DNA"/>
</dbReference>
<keyword evidence="3 6" id="KW-0540">Nuclease</keyword>
<keyword evidence="4 6" id="KW-0378">Hydrolase</keyword>
<reference evidence="7 8" key="2">
    <citation type="submission" date="2015-10" db="EMBL/GenBank/DDBJ databases">
        <title>Draft Genome Sequence of Prosthecomicrobium hirschii ATCC 27832.</title>
        <authorList>
            <person name="Daniel J."/>
            <person name="Givan S.A."/>
            <person name="Brun Y.V."/>
            <person name="Brown P.J."/>
        </authorList>
    </citation>
    <scope>NUCLEOTIDE SEQUENCE [LARGE SCALE GENOMIC DNA]</scope>
    <source>
        <strain evidence="7 8">16</strain>
    </source>
</reference>
<dbReference type="GO" id="GO:0006308">
    <property type="term" value="P:DNA catabolic process"/>
    <property type="evidence" value="ECO:0007669"/>
    <property type="project" value="UniProtKB-UniRule"/>
</dbReference>
<evidence type="ECO:0000256" key="4">
    <source>
        <dbReference type="ARBA" id="ARBA00022801"/>
    </source>
</evidence>
<proteinExistence type="inferred from homology"/>
<dbReference type="InterPro" id="IPR037004">
    <property type="entry name" value="Exonuc_VII_ssu_sf"/>
</dbReference>